<keyword evidence="3" id="KW-1185">Reference proteome</keyword>
<keyword evidence="1" id="KW-0472">Membrane</keyword>
<dbReference type="AlphaFoldDB" id="A0A840YZW3"/>
<proteinExistence type="predicted"/>
<keyword evidence="1" id="KW-1133">Transmembrane helix</keyword>
<evidence type="ECO:0000313" key="3">
    <source>
        <dbReference type="Proteomes" id="UP000554342"/>
    </source>
</evidence>
<feature type="transmembrane region" description="Helical" evidence="1">
    <location>
        <begin position="75"/>
        <end position="98"/>
    </location>
</feature>
<evidence type="ECO:0000256" key="1">
    <source>
        <dbReference type="SAM" id="Phobius"/>
    </source>
</evidence>
<dbReference type="Proteomes" id="UP000554342">
    <property type="component" value="Unassembled WGS sequence"/>
</dbReference>
<dbReference type="EMBL" id="JACIJI010000003">
    <property type="protein sequence ID" value="MBB5719248.1"/>
    <property type="molecule type" value="Genomic_DNA"/>
</dbReference>
<reference evidence="2 3" key="1">
    <citation type="submission" date="2020-08" db="EMBL/GenBank/DDBJ databases">
        <title>Genomic Encyclopedia of Type Strains, Phase IV (KMG-IV): sequencing the most valuable type-strain genomes for metagenomic binning, comparative biology and taxonomic classification.</title>
        <authorList>
            <person name="Goeker M."/>
        </authorList>
    </citation>
    <scope>NUCLEOTIDE SEQUENCE [LARGE SCALE GENOMIC DNA]</scope>
    <source>
        <strain evidence="2 3">DSM 27203</strain>
    </source>
</reference>
<feature type="transmembrane region" description="Helical" evidence="1">
    <location>
        <begin position="110"/>
        <end position="129"/>
    </location>
</feature>
<accession>A0A840YZW3</accession>
<protein>
    <submittedName>
        <fullName evidence="2">Uncharacterized protein YjeT (DUF2065 family)</fullName>
    </submittedName>
</protein>
<dbReference type="InterPro" id="IPR019201">
    <property type="entry name" value="DUF2065"/>
</dbReference>
<evidence type="ECO:0000313" key="2">
    <source>
        <dbReference type="EMBL" id="MBB5719248.1"/>
    </source>
</evidence>
<gene>
    <name evidence="2" type="ORF">FHR23_002186</name>
</gene>
<feature type="transmembrane region" description="Helical" evidence="1">
    <location>
        <begin position="6"/>
        <end position="28"/>
    </location>
</feature>
<sequence length="134" mass="13981">MDTISVLTLHLAQALGLYMVVAGIGGLAAPERWQKMMDELVASPALQLLTGVLVFAIGVTLAIVHTHFTDPLATVVTLIGWVALAEGALLIAVPRPVLRIGLAAIPYTRVWAIVSLILGILIGLAGLTGRATVI</sequence>
<comment type="caution">
    <text evidence="2">The sequence shown here is derived from an EMBL/GenBank/DDBJ whole genome shotgun (WGS) entry which is preliminary data.</text>
</comment>
<name>A0A840YZW3_9SPHN</name>
<organism evidence="2 3">
    <name type="scientific">Stakelama sediminis</name>
    <dbReference type="NCBI Taxonomy" id="463200"/>
    <lineage>
        <taxon>Bacteria</taxon>
        <taxon>Pseudomonadati</taxon>
        <taxon>Pseudomonadota</taxon>
        <taxon>Alphaproteobacteria</taxon>
        <taxon>Sphingomonadales</taxon>
        <taxon>Sphingomonadaceae</taxon>
        <taxon>Stakelama</taxon>
    </lineage>
</organism>
<dbReference type="RefSeq" id="WP_184003775.1">
    <property type="nucleotide sequence ID" value="NZ_BAABIF010000012.1"/>
</dbReference>
<keyword evidence="1" id="KW-0812">Transmembrane</keyword>
<feature type="transmembrane region" description="Helical" evidence="1">
    <location>
        <begin position="40"/>
        <end position="63"/>
    </location>
</feature>
<dbReference type="Pfam" id="PF09838">
    <property type="entry name" value="DUF2065"/>
    <property type="match status" value="1"/>
</dbReference>